<evidence type="ECO:0000256" key="5">
    <source>
        <dbReference type="ARBA" id="ARBA00023159"/>
    </source>
</evidence>
<feature type="DNA-binding region" description="Fork-head" evidence="9">
    <location>
        <begin position="1"/>
        <end position="94"/>
    </location>
</feature>
<dbReference type="PANTHER" id="PTHR46805">
    <property type="entry name" value="FORKHEAD BOX PROTEIN J1"/>
    <property type="match status" value="1"/>
</dbReference>
<comment type="similarity">
    <text evidence="8">Belongs to the FOXJ1 family.</text>
</comment>
<dbReference type="InterPro" id="IPR018122">
    <property type="entry name" value="TF_fork_head_CS_1"/>
</dbReference>
<proteinExistence type="inferred from homology"/>
<dbReference type="EMBL" id="DS985242">
    <property type="protein sequence ID" value="EDV27968.1"/>
    <property type="molecule type" value="Genomic_DNA"/>
</dbReference>
<evidence type="ECO:0000313" key="11">
    <source>
        <dbReference type="EMBL" id="EDV27968.1"/>
    </source>
</evidence>
<dbReference type="PRINTS" id="PR00053">
    <property type="entry name" value="FORKHEAD"/>
</dbReference>
<reference evidence="11 12" key="1">
    <citation type="journal article" date="2008" name="Nature">
        <title>The Trichoplax genome and the nature of placozoans.</title>
        <authorList>
            <person name="Srivastava M."/>
            <person name="Begovic E."/>
            <person name="Chapman J."/>
            <person name="Putnam N.H."/>
            <person name="Hellsten U."/>
            <person name="Kawashima T."/>
            <person name="Kuo A."/>
            <person name="Mitros T."/>
            <person name="Salamov A."/>
            <person name="Carpenter M.L."/>
            <person name="Signorovitch A.Y."/>
            <person name="Moreno M.A."/>
            <person name="Kamm K."/>
            <person name="Grimwood J."/>
            <person name="Schmutz J."/>
            <person name="Shapiro H."/>
            <person name="Grigoriev I.V."/>
            <person name="Buss L.W."/>
            <person name="Schierwater B."/>
            <person name="Dellaporta S.L."/>
            <person name="Rokhsar D.S."/>
        </authorList>
    </citation>
    <scope>NUCLEOTIDE SEQUENCE [LARGE SCALE GENOMIC DNA]</scope>
    <source>
        <strain evidence="11 12">Grell-BS-1999</strain>
    </source>
</reference>
<protein>
    <recommendedName>
        <fullName evidence="10">Fork-head domain-containing protein</fullName>
    </recommendedName>
</protein>
<dbReference type="InterPro" id="IPR047512">
    <property type="entry name" value="FH_FOXJ1"/>
</dbReference>
<comment type="subcellular location">
    <subcellularLocation>
        <location evidence="1 9">Nucleus</location>
    </subcellularLocation>
</comment>
<gene>
    <name evidence="11" type="ORF">TRIADDRAFT_17444</name>
</gene>
<name>B3RN68_TRIAD</name>
<dbReference type="Proteomes" id="UP000009022">
    <property type="component" value="Unassembled WGS sequence"/>
</dbReference>
<dbReference type="PROSITE" id="PS00658">
    <property type="entry name" value="FORK_HEAD_2"/>
    <property type="match status" value="1"/>
</dbReference>
<evidence type="ECO:0000259" key="10">
    <source>
        <dbReference type="PROSITE" id="PS50039"/>
    </source>
</evidence>
<dbReference type="KEGG" id="tad:TRIADDRAFT_17444"/>
<dbReference type="HOGENOM" id="CLU_077699_6_1_1"/>
<keyword evidence="5" id="KW-0010">Activator</keyword>
<evidence type="ECO:0000256" key="8">
    <source>
        <dbReference type="ARBA" id="ARBA00034770"/>
    </source>
</evidence>
<keyword evidence="6" id="KW-0804">Transcription</keyword>
<dbReference type="CTD" id="6750451"/>
<dbReference type="PANTHER" id="PTHR46805:SF3">
    <property type="entry name" value="FORKHEAD BOX PROTEIN J1-B"/>
    <property type="match status" value="1"/>
</dbReference>
<keyword evidence="2" id="KW-0970">Cilium biogenesis/degradation</keyword>
<feature type="non-terminal residue" evidence="11">
    <location>
        <position position="94"/>
    </location>
</feature>
<dbReference type="SMART" id="SM00339">
    <property type="entry name" value="FH"/>
    <property type="match status" value="1"/>
</dbReference>
<dbReference type="Pfam" id="PF00250">
    <property type="entry name" value="Forkhead"/>
    <property type="match status" value="1"/>
</dbReference>
<dbReference type="OrthoDB" id="691130at2759"/>
<sequence length="94" mass="11133">KPPYSYATLICMAMKESKKSKITLSAIYNWIRENFMYYRIADPSWQNSIRHNLSLNKCFTKVPRKKDEPGKGGFWKIDPAHADMFVDGIFRKRR</sequence>
<dbReference type="AlphaFoldDB" id="B3RN68"/>
<dbReference type="PROSITE" id="PS50039">
    <property type="entry name" value="FORK_HEAD_3"/>
    <property type="match status" value="1"/>
</dbReference>
<dbReference type="GO" id="GO:0030030">
    <property type="term" value="P:cell projection organization"/>
    <property type="evidence" value="ECO:0007669"/>
    <property type="project" value="UniProtKB-KW"/>
</dbReference>
<dbReference type="STRING" id="10228.B3RN68"/>
<dbReference type="GO" id="GO:0043565">
    <property type="term" value="F:sequence-specific DNA binding"/>
    <property type="evidence" value="ECO:0007669"/>
    <property type="project" value="InterPro"/>
</dbReference>
<evidence type="ECO:0000256" key="1">
    <source>
        <dbReference type="ARBA" id="ARBA00004123"/>
    </source>
</evidence>
<dbReference type="eggNOG" id="KOG2294">
    <property type="taxonomic scope" value="Eukaryota"/>
</dbReference>
<feature type="non-terminal residue" evidence="11">
    <location>
        <position position="1"/>
    </location>
</feature>
<dbReference type="FunFam" id="1.10.10.10:FF:000030">
    <property type="entry name" value="Forkhead box protein K2"/>
    <property type="match status" value="1"/>
</dbReference>
<dbReference type="InterPro" id="IPR036390">
    <property type="entry name" value="WH_DNA-bd_sf"/>
</dbReference>
<dbReference type="RefSeq" id="XP_002109802.1">
    <property type="nucleotide sequence ID" value="XM_002109766.1"/>
</dbReference>
<dbReference type="InterPro" id="IPR036388">
    <property type="entry name" value="WH-like_DNA-bd_sf"/>
</dbReference>
<dbReference type="OMA" id="PWERIYL"/>
<evidence type="ECO:0000256" key="9">
    <source>
        <dbReference type="PROSITE-ProRule" id="PRU00089"/>
    </source>
</evidence>
<dbReference type="InterPro" id="IPR001766">
    <property type="entry name" value="Fork_head_dom"/>
</dbReference>
<evidence type="ECO:0000256" key="4">
    <source>
        <dbReference type="ARBA" id="ARBA00023125"/>
    </source>
</evidence>
<dbReference type="CDD" id="cd20023">
    <property type="entry name" value="FH_FOXJ1"/>
    <property type="match status" value="1"/>
</dbReference>
<keyword evidence="12" id="KW-1185">Reference proteome</keyword>
<evidence type="ECO:0000256" key="6">
    <source>
        <dbReference type="ARBA" id="ARBA00023163"/>
    </source>
</evidence>
<keyword evidence="4 9" id="KW-0238">DNA-binding</keyword>
<dbReference type="GO" id="GO:0005634">
    <property type="term" value="C:nucleus"/>
    <property type="evidence" value="ECO:0007669"/>
    <property type="project" value="UniProtKB-SubCell"/>
</dbReference>
<feature type="domain" description="Fork-head" evidence="10">
    <location>
        <begin position="1"/>
        <end position="94"/>
    </location>
</feature>
<dbReference type="GO" id="GO:0003700">
    <property type="term" value="F:DNA-binding transcription factor activity"/>
    <property type="evidence" value="ECO:0007669"/>
    <property type="project" value="InterPro"/>
</dbReference>
<dbReference type="InParanoid" id="B3RN68"/>
<evidence type="ECO:0000313" key="12">
    <source>
        <dbReference type="Proteomes" id="UP000009022"/>
    </source>
</evidence>
<dbReference type="PROSITE" id="PS00657">
    <property type="entry name" value="FORK_HEAD_1"/>
    <property type="match status" value="1"/>
</dbReference>
<accession>B3RN68</accession>
<keyword evidence="7 9" id="KW-0539">Nucleus</keyword>
<dbReference type="InterPro" id="IPR030456">
    <property type="entry name" value="TF_fork_head_CS_2"/>
</dbReference>
<evidence type="ECO:0000256" key="7">
    <source>
        <dbReference type="ARBA" id="ARBA00023242"/>
    </source>
</evidence>
<organism evidence="11 12">
    <name type="scientific">Trichoplax adhaerens</name>
    <name type="common">Trichoplax reptans</name>
    <dbReference type="NCBI Taxonomy" id="10228"/>
    <lineage>
        <taxon>Eukaryota</taxon>
        <taxon>Metazoa</taxon>
        <taxon>Placozoa</taxon>
        <taxon>Uniplacotomia</taxon>
        <taxon>Trichoplacea</taxon>
        <taxon>Trichoplacidae</taxon>
        <taxon>Trichoplax</taxon>
    </lineage>
</organism>
<evidence type="ECO:0000256" key="2">
    <source>
        <dbReference type="ARBA" id="ARBA00022794"/>
    </source>
</evidence>
<dbReference type="InterPro" id="IPR047513">
    <property type="entry name" value="FOXJ1"/>
</dbReference>
<keyword evidence="3" id="KW-0805">Transcription regulation</keyword>
<dbReference type="PhylomeDB" id="B3RN68"/>
<dbReference type="SUPFAM" id="SSF46785">
    <property type="entry name" value="Winged helix' DNA-binding domain"/>
    <property type="match status" value="1"/>
</dbReference>
<dbReference type="Gene3D" id="1.10.10.10">
    <property type="entry name" value="Winged helix-like DNA-binding domain superfamily/Winged helix DNA-binding domain"/>
    <property type="match status" value="1"/>
</dbReference>
<evidence type="ECO:0000256" key="3">
    <source>
        <dbReference type="ARBA" id="ARBA00023015"/>
    </source>
</evidence>
<dbReference type="GeneID" id="6750451"/>